<accession>A0AAU8JFX3</accession>
<dbReference type="EMBL" id="CP159837">
    <property type="protein sequence ID" value="XCM37051.1"/>
    <property type="molecule type" value="Genomic_DNA"/>
</dbReference>
<dbReference type="GO" id="GO:0005524">
    <property type="term" value="F:ATP binding"/>
    <property type="evidence" value="ECO:0007669"/>
    <property type="project" value="InterPro"/>
</dbReference>
<reference evidence="4" key="1">
    <citation type="submission" date="2024-07" db="EMBL/GenBank/DDBJ databases">
        <authorList>
            <person name="Kim Y.J."/>
            <person name="Jeong J.Y."/>
        </authorList>
    </citation>
    <scope>NUCLEOTIDE SEQUENCE</scope>
    <source>
        <strain evidence="4">GIHE-MW2</strain>
    </source>
</reference>
<name>A0AAU8JFX3_9CYAN</name>
<dbReference type="InterPro" id="IPR043171">
    <property type="entry name" value="Ap4A_phos1/2-like"/>
</dbReference>
<dbReference type="InterPro" id="IPR019200">
    <property type="entry name" value="ATP_adenylylTrfase_C"/>
</dbReference>
<feature type="domain" description="Ap4A phosphorylase 1/2 N-terminal" evidence="3">
    <location>
        <begin position="15"/>
        <end position="190"/>
    </location>
</feature>
<dbReference type="Gene3D" id="3.30.428.70">
    <property type="match status" value="1"/>
</dbReference>
<evidence type="ECO:0000256" key="1">
    <source>
        <dbReference type="PIRSR" id="PIRSR000846-1"/>
    </source>
</evidence>
<dbReference type="GO" id="GO:0003877">
    <property type="term" value="F:ATP:ADP adenylyltransferase activity"/>
    <property type="evidence" value="ECO:0007669"/>
    <property type="project" value="InterPro"/>
</dbReference>
<protein>
    <submittedName>
        <fullName evidence="4">DUF4922 domain-containing protein</fullName>
    </submittedName>
</protein>
<dbReference type="RefSeq" id="WP_054465580.1">
    <property type="nucleotide sequence ID" value="NZ_CP159837.1"/>
</dbReference>
<dbReference type="Pfam" id="PF09830">
    <property type="entry name" value="ATP_transf"/>
    <property type="match status" value="1"/>
</dbReference>
<dbReference type="AlphaFoldDB" id="A0AAU8JFX3"/>
<sequence length="316" mass="35379">MTEQTLLCPELRPENILLKPGSLWSKIQFQTNYAISCGALQSIPTECELINQEGIDWIVRILANLVRKDKAKKKQQKKQQKTGKEFNPFLPYEQDLFVCDISPTHLCLLNKFNVVNHHLLIVTREFEDQENWLTWADFVAMWACLAEFDGLIFYNGGKIAGASQKHKHLQLVPLPLGTGRGKIPLEPLLPSANSPGSLLRIADLPFVNGFARMDPNWVNSPVDAAAPTLECYRTLLSAVGLLTEENQPSPQQSGPYNLLATREWMLIVPRSQEEFHGISINSLGFAGALLVRNAEQMQLLKETGPMTVLKKVAVPI</sequence>
<dbReference type="PANTHER" id="PTHR38420">
    <property type="entry name" value="AP-4-A PHOSPHORYLASE II"/>
    <property type="match status" value="1"/>
</dbReference>
<organism evidence="4">
    <name type="scientific">Planktothricoides raciborskii GIHE-MW2</name>
    <dbReference type="NCBI Taxonomy" id="2792601"/>
    <lineage>
        <taxon>Bacteria</taxon>
        <taxon>Bacillati</taxon>
        <taxon>Cyanobacteriota</taxon>
        <taxon>Cyanophyceae</taxon>
        <taxon>Oscillatoriophycideae</taxon>
        <taxon>Oscillatoriales</taxon>
        <taxon>Oscillatoriaceae</taxon>
        <taxon>Planktothricoides</taxon>
    </lineage>
</organism>
<dbReference type="PANTHER" id="PTHR38420:SF1">
    <property type="entry name" value="PUTATIVE (AFU_ORTHOLOGUE AFUA_5G14690)-RELATED"/>
    <property type="match status" value="1"/>
</dbReference>
<dbReference type="InterPro" id="IPR036265">
    <property type="entry name" value="HIT-like_sf"/>
</dbReference>
<dbReference type="Pfam" id="PF19327">
    <property type="entry name" value="Ap4A_phos_N"/>
    <property type="match status" value="1"/>
</dbReference>
<feature type="domain" description="ATP adenylyltransferase C-terminal" evidence="2">
    <location>
        <begin position="203"/>
        <end position="315"/>
    </location>
</feature>
<dbReference type="SUPFAM" id="SSF54197">
    <property type="entry name" value="HIT-like"/>
    <property type="match status" value="1"/>
</dbReference>
<evidence type="ECO:0000259" key="3">
    <source>
        <dbReference type="Pfam" id="PF19327"/>
    </source>
</evidence>
<dbReference type="InterPro" id="IPR009163">
    <property type="entry name" value="Ap4A_phos1/2"/>
</dbReference>
<proteinExistence type="predicted"/>
<gene>
    <name evidence="4" type="ORF">ABWT76_005857</name>
</gene>
<dbReference type="InterPro" id="IPR045759">
    <property type="entry name" value="Ap4A_phos1/2_N"/>
</dbReference>
<evidence type="ECO:0000259" key="2">
    <source>
        <dbReference type="Pfam" id="PF09830"/>
    </source>
</evidence>
<evidence type="ECO:0000313" key="4">
    <source>
        <dbReference type="EMBL" id="XCM37051.1"/>
    </source>
</evidence>
<dbReference type="PIRSF" id="PIRSF000846">
    <property type="entry name" value="ATP_adenylyltr"/>
    <property type="match status" value="1"/>
</dbReference>
<dbReference type="GO" id="GO:0009117">
    <property type="term" value="P:nucleotide metabolic process"/>
    <property type="evidence" value="ECO:0007669"/>
    <property type="project" value="InterPro"/>
</dbReference>
<feature type="active site" description="Nucleophile" evidence="1">
    <location>
        <position position="168"/>
    </location>
</feature>